<dbReference type="OrthoDB" id="5047692at2759"/>
<reference evidence="1 2" key="1">
    <citation type="submission" date="2016-05" db="EMBL/GenBank/DDBJ databases">
        <title>A degradative enzymes factory behind the ericoid mycorrhizal symbiosis.</title>
        <authorList>
            <consortium name="DOE Joint Genome Institute"/>
            <person name="Martino E."/>
            <person name="Morin E."/>
            <person name="Grelet G."/>
            <person name="Kuo A."/>
            <person name="Kohler A."/>
            <person name="Daghino S."/>
            <person name="Barry K."/>
            <person name="Choi C."/>
            <person name="Cichocki N."/>
            <person name="Clum A."/>
            <person name="Copeland A."/>
            <person name="Hainaut M."/>
            <person name="Haridas S."/>
            <person name="Labutti K."/>
            <person name="Lindquist E."/>
            <person name="Lipzen A."/>
            <person name="Khouja H.-R."/>
            <person name="Murat C."/>
            <person name="Ohm R."/>
            <person name="Olson A."/>
            <person name="Spatafora J."/>
            <person name="Veneault-Fourrey C."/>
            <person name="Henrissat B."/>
            <person name="Grigoriev I."/>
            <person name="Martin F."/>
            <person name="Perotto S."/>
        </authorList>
    </citation>
    <scope>NUCLEOTIDE SEQUENCE [LARGE SCALE GENOMIC DNA]</scope>
    <source>
        <strain evidence="1 2">UAMH 7357</strain>
    </source>
</reference>
<accession>A0A2J6PSM8</accession>
<proteinExistence type="predicted"/>
<organism evidence="1 2">
    <name type="scientific">Hyaloscypha hepaticicola</name>
    <dbReference type="NCBI Taxonomy" id="2082293"/>
    <lineage>
        <taxon>Eukaryota</taxon>
        <taxon>Fungi</taxon>
        <taxon>Dikarya</taxon>
        <taxon>Ascomycota</taxon>
        <taxon>Pezizomycotina</taxon>
        <taxon>Leotiomycetes</taxon>
        <taxon>Helotiales</taxon>
        <taxon>Hyaloscyphaceae</taxon>
        <taxon>Hyaloscypha</taxon>
    </lineage>
</organism>
<keyword evidence="2" id="KW-1185">Reference proteome</keyword>
<evidence type="ECO:0000313" key="2">
    <source>
        <dbReference type="Proteomes" id="UP000235672"/>
    </source>
</evidence>
<sequence length="323" mass="36019">MSAASIGRALQGGGDRLIWKAYAIALRMHLTTIDKLDLSAKAIFVASPLQYGIPAGTLVPNEITNEQLYRKADAVQDPSRPSYVSDGGSYFEFAREYLIGIQDAYGSSTKDSRSNKLHEELRAVQKHCAEAYRKDVDLYRNSGAAKGTSMNFEAWMSKFGIFYPASRKEQDRVEKKLHELAENPMEGAAIALASMRLAAETKHYHLGSNMPCTMEDLPSLINGTSPQARQIDRDKVFYRPQYSISGLDQRVESWISEHGENASESVKLQIDLENAKNTAWADLGFPHLDQDQVNAQEVEDIGSFNISLKVTGIQAFDVERGFW</sequence>
<dbReference type="EMBL" id="KZ613502">
    <property type="protein sequence ID" value="PMD17035.1"/>
    <property type="molecule type" value="Genomic_DNA"/>
</dbReference>
<dbReference type="AlphaFoldDB" id="A0A2J6PSM8"/>
<name>A0A2J6PSM8_9HELO</name>
<evidence type="ECO:0000313" key="1">
    <source>
        <dbReference type="EMBL" id="PMD17035.1"/>
    </source>
</evidence>
<gene>
    <name evidence="1" type="ORF">NA56DRAFT_729646</name>
</gene>
<protein>
    <submittedName>
        <fullName evidence="1">Uncharacterized protein</fullName>
    </submittedName>
</protein>
<dbReference type="Proteomes" id="UP000235672">
    <property type="component" value="Unassembled WGS sequence"/>
</dbReference>